<dbReference type="PROSITE" id="PS00759">
    <property type="entry name" value="ARGE_DAPE_CPG2_2"/>
    <property type="match status" value="1"/>
</dbReference>
<accession>A0A1G9IES5</accession>
<evidence type="ECO:0000256" key="5">
    <source>
        <dbReference type="ARBA" id="ARBA00023285"/>
    </source>
</evidence>
<dbReference type="SUPFAM" id="SSF53187">
    <property type="entry name" value="Zn-dependent exopeptidases"/>
    <property type="match status" value="1"/>
</dbReference>
<dbReference type="InterPro" id="IPR002933">
    <property type="entry name" value="Peptidase_M20"/>
</dbReference>
<proteinExistence type="predicted"/>
<evidence type="ECO:0000256" key="4">
    <source>
        <dbReference type="ARBA" id="ARBA00022833"/>
    </source>
</evidence>
<keyword evidence="5" id="KW-0170">Cobalt</keyword>
<dbReference type="PANTHER" id="PTHR43808:SF31">
    <property type="entry name" value="N-ACETYL-L-CITRULLINE DEACETYLASE"/>
    <property type="match status" value="1"/>
</dbReference>
<reference evidence="7 8" key="1">
    <citation type="submission" date="2016-10" db="EMBL/GenBank/DDBJ databases">
        <authorList>
            <person name="de Groot N.N."/>
        </authorList>
    </citation>
    <scope>NUCLEOTIDE SEQUENCE [LARGE SCALE GENOMIC DNA]</scope>
    <source>
        <strain evidence="7 8">DSM 25294</strain>
    </source>
</reference>
<protein>
    <submittedName>
        <fullName evidence="7">Peptidase dimerisation domain-containing protein</fullName>
    </submittedName>
</protein>
<comment type="cofactor">
    <cofactor evidence="1">
        <name>Zn(2+)</name>
        <dbReference type="ChEBI" id="CHEBI:29105"/>
    </cofactor>
</comment>
<dbReference type="InterPro" id="IPR036264">
    <property type="entry name" value="Bact_exopeptidase_dim_dom"/>
</dbReference>
<keyword evidence="2" id="KW-0479">Metal-binding</keyword>
<feature type="domain" description="Peptidase M20 dimerisation" evidence="6">
    <location>
        <begin position="172"/>
        <end position="212"/>
    </location>
</feature>
<dbReference type="Pfam" id="PF01546">
    <property type="entry name" value="Peptidase_M20"/>
    <property type="match status" value="1"/>
</dbReference>
<dbReference type="PROSITE" id="PS00758">
    <property type="entry name" value="ARGE_DAPE_CPG2_1"/>
    <property type="match status" value="1"/>
</dbReference>
<dbReference type="SUPFAM" id="SSF55031">
    <property type="entry name" value="Bacterial exopeptidase dimerisation domain"/>
    <property type="match status" value="1"/>
</dbReference>
<evidence type="ECO:0000256" key="3">
    <source>
        <dbReference type="ARBA" id="ARBA00022801"/>
    </source>
</evidence>
<organism evidence="7 8">
    <name type="scientific">Aliiruegeria lutimaris</name>
    <dbReference type="NCBI Taxonomy" id="571298"/>
    <lineage>
        <taxon>Bacteria</taxon>
        <taxon>Pseudomonadati</taxon>
        <taxon>Pseudomonadota</taxon>
        <taxon>Alphaproteobacteria</taxon>
        <taxon>Rhodobacterales</taxon>
        <taxon>Roseobacteraceae</taxon>
        <taxon>Aliiruegeria</taxon>
    </lineage>
</organism>
<name>A0A1G9IES5_9RHOB</name>
<dbReference type="EMBL" id="FNEK01000074">
    <property type="protein sequence ID" value="SDL23632.1"/>
    <property type="molecule type" value="Genomic_DNA"/>
</dbReference>
<dbReference type="GO" id="GO:0006526">
    <property type="term" value="P:L-arginine biosynthetic process"/>
    <property type="evidence" value="ECO:0007669"/>
    <property type="project" value="TreeGrafter"/>
</dbReference>
<dbReference type="GO" id="GO:0046872">
    <property type="term" value="F:metal ion binding"/>
    <property type="evidence" value="ECO:0007669"/>
    <property type="project" value="UniProtKB-KW"/>
</dbReference>
<keyword evidence="3" id="KW-0378">Hydrolase</keyword>
<keyword evidence="4" id="KW-0862">Zinc</keyword>
<dbReference type="GO" id="GO:0008777">
    <property type="term" value="F:acetylornithine deacetylase activity"/>
    <property type="evidence" value="ECO:0007669"/>
    <property type="project" value="TreeGrafter"/>
</dbReference>
<dbReference type="Pfam" id="PF07687">
    <property type="entry name" value="M20_dimer"/>
    <property type="match status" value="1"/>
</dbReference>
<dbReference type="OrthoDB" id="9809784at2"/>
<dbReference type="Gene3D" id="3.40.630.10">
    <property type="entry name" value="Zn peptidases"/>
    <property type="match status" value="1"/>
</dbReference>
<dbReference type="Proteomes" id="UP000199382">
    <property type="component" value="Unassembled WGS sequence"/>
</dbReference>
<dbReference type="PANTHER" id="PTHR43808">
    <property type="entry name" value="ACETYLORNITHINE DEACETYLASE"/>
    <property type="match status" value="1"/>
</dbReference>
<evidence type="ECO:0000256" key="2">
    <source>
        <dbReference type="ARBA" id="ARBA00022723"/>
    </source>
</evidence>
<dbReference type="InterPro" id="IPR011650">
    <property type="entry name" value="Peptidase_M20_dimer"/>
</dbReference>
<evidence type="ECO:0000259" key="6">
    <source>
        <dbReference type="Pfam" id="PF07687"/>
    </source>
</evidence>
<dbReference type="AlphaFoldDB" id="A0A1G9IES5"/>
<dbReference type="Gene3D" id="3.30.70.360">
    <property type="match status" value="1"/>
</dbReference>
<evidence type="ECO:0000256" key="1">
    <source>
        <dbReference type="ARBA" id="ARBA00001947"/>
    </source>
</evidence>
<dbReference type="InterPro" id="IPR050072">
    <property type="entry name" value="Peptidase_M20A"/>
</dbReference>
<evidence type="ECO:0000313" key="7">
    <source>
        <dbReference type="EMBL" id="SDL23632.1"/>
    </source>
</evidence>
<dbReference type="STRING" id="571298.SAMN04488026_10743"/>
<gene>
    <name evidence="7" type="ORF">SAMN04488026_10743</name>
</gene>
<sequence length="214" mass="22893">MRQLTSEIELLARLVGFRSVTDGPNLDLVDWVQGYLAEAGFEVTRIPSACGTKAGLLARFGAGPGGVLLSSHADVVPVVGQQWQSDPFTLLEQGDRLVGRGTTDMKGFLACALALAGRLKSSPPKRPVMVALSWDEEIGCRGISEMIEHVIPVLGRPNLVIVGEPTGMRLCTGHKGKASYRATCRGEPGHSAMAPIYRNALHLAADLIQALRRV</sequence>
<dbReference type="InterPro" id="IPR001261">
    <property type="entry name" value="ArgE/DapE_CS"/>
</dbReference>
<keyword evidence="8" id="KW-1185">Reference proteome</keyword>
<evidence type="ECO:0000313" key="8">
    <source>
        <dbReference type="Proteomes" id="UP000199382"/>
    </source>
</evidence>